<protein>
    <recommendedName>
        <fullName evidence="16">C2H2-type domain-containing protein</fullName>
    </recommendedName>
</protein>
<evidence type="ECO:0000256" key="14">
    <source>
        <dbReference type="PROSITE-ProRule" id="PRU00042"/>
    </source>
</evidence>
<dbReference type="InterPro" id="IPR013087">
    <property type="entry name" value="Znf_C2H2_type"/>
</dbReference>
<keyword evidence="12" id="KW-0804">Transcription</keyword>
<feature type="domain" description="C2H2-type" evidence="16">
    <location>
        <begin position="386"/>
        <end position="409"/>
    </location>
</feature>
<dbReference type="GO" id="GO:0045893">
    <property type="term" value="P:positive regulation of DNA-templated transcription"/>
    <property type="evidence" value="ECO:0007669"/>
    <property type="project" value="UniProtKB-ARBA"/>
</dbReference>
<evidence type="ECO:0000256" key="12">
    <source>
        <dbReference type="ARBA" id="ARBA00023163"/>
    </source>
</evidence>
<feature type="region of interest" description="Disordered" evidence="15">
    <location>
        <begin position="83"/>
        <end position="105"/>
    </location>
</feature>
<evidence type="ECO:0000313" key="18">
    <source>
        <dbReference type="Proteomes" id="UP001591681"/>
    </source>
</evidence>
<evidence type="ECO:0000256" key="5">
    <source>
        <dbReference type="ARBA" id="ARBA00022737"/>
    </source>
</evidence>
<dbReference type="CDD" id="cd21581">
    <property type="entry name" value="KLF1_N"/>
    <property type="match status" value="1"/>
</dbReference>
<keyword evidence="13" id="KW-0539">Nucleus</keyword>
<dbReference type="PROSITE" id="PS00028">
    <property type="entry name" value="ZINC_FINGER_C2H2_1"/>
    <property type="match status" value="3"/>
</dbReference>
<dbReference type="Pfam" id="PF00096">
    <property type="entry name" value="zf-C2H2"/>
    <property type="match status" value="3"/>
</dbReference>
<organism evidence="17 18">
    <name type="scientific">Coilia grayii</name>
    <name type="common">Gray's grenadier anchovy</name>
    <dbReference type="NCBI Taxonomy" id="363190"/>
    <lineage>
        <taxon>Eukaryota</taxon>
        <taxon>Metazoa</taxon>
        <taxon>Chordata</taxon>
        <taxon>Craniata</taxon>
        <taxon>Vertebrata</taxon>
        <taxon>Euteleostomi</taxon>
        <taxon>Actinopterygii</taxon>
        <taxon>Neopterygii</taxon>
        <taxon>Teleostei</taxon>
        <taxon>Clupei</taxon>
        <taxon>Clupeiformes</taxon>
        <taxon>Clupeoidei</taxon>
        <taxon>Engraulidae</taxon>
        <taxon>Coilinae</taxon>
        <taxon>Coilia</taxon>
    </lineage>
</organism>
<evidence type="ECO:0000256" key="7">
    <source>
        <dbReference type="ARBA" id="ARBA00022833"/>
    </source>
</evidence>
<keyword evidence="10" id="KW-0238">DNA-binding</keyword>
<keyword evidence="7" id="KW-0862">Zinc</keyword>
<keyword evidence="18" id="KW-1185">Reference proteome</keyword>
<evidence type="ECO:0000259" key="16">
    <source>
        <dbReference type="PROSITE" id="PS50157"/>
    </source>
</evidence>
<keyword evidence="4" id="KW-0479">Metal-binding</keyword>
<feature type="domain" description="C2H2-type" evidence="16">
    <location>
        <begin position="356"/>
        <end position="385"/>
    </location>
</feature>
<evidence type="ECO:0000256" key="13">
    <source>
        <dbReference type="ARBA" id="ARBA00023242"/>
    </source>
</evidence>
<name>A0ABD1JLM8_9TELE</name>
<dbReference type="PANTHER" id="PTHR23235">
    <property type="entry name" value="KRUEPPEL-LIKE TRANSCRIPTION FACTOR"/>
    <property type="match status" value="1"/>
</dbReference>
<dbReference type="PANTHER" id="PTHR23235:SF145">
    <property type="entry name" value="KRUPPEL-LIKE FACTOR 1"/>
    <property type="match status" value="1"/>
</dbReference>
<accession>A0ABD1JLM8</accession>
<dbReference type="AlphaFoldDB" id="A0ABD1JLM8"/>
<sequence length="409" mass="45301">MAATHAVLPSFSSFTNFPNSSQDMKVWRFEDGSLNPDPQDRRPVLDYHSTEPLELPPTLREAQLEDEHSASWDMEFLLSGWNNASPTQDAGQDCNSHHRPGTQEQGRLFQGGLQEPSRLQERDGLGESGGLGEHSGLNSRPYASNGSLMAELLSPEEPVSCSIPELYNGGYAGEQQGKQYVLHPSGTELLSFPLGHNTDGSNVQQGTVSLSRVKSWDYGHYFPQLPPLVAFSDSRFRMPAVATETAAPVTHSQRPPPYSNSNIPNYHHPAKLYSHPVSRAGGFVHRPTAGVYSPAPSLLPDSTVPSAGPEGKRGRKGVTKKRAAVHSCEYPGCTKTYTKSSHLKAHLRTHTGEKPYHCSWEGCGWKFARSDELTRHFRKHTGQKPYECMLCQRAFSRSDHLALHMKRHI</sequence>
<evidence type="ECO:0000256" key="6">
    <source>
        <dbReference type="ARBA" id="ARBA00022771"/>
    </source>
</evidence>
<dbReference type="FunFam" id="3.30.160.60:FF:000237">
    <property type="entry name" value="Krueppel-like factor 2"/>
    <property type="match status" value="1"/>
</dbReference>
<dbReference type="SMART" id="SM00355">
    <property type="entry name" value="ZnF_C2H2"/>
    <property type="match status" value="3"/>
</dbReference>
<evidence type="ECO:0000256" key="2">
    <source>
        <dbReference type="ARBA" id="ARBA00006991"/>
    </source>
</evidence>
<dbReference type="GO" id="GO:0008270">
    <property type="term" value="F:zinc ion binding"/>
    <property type="evidence" value="ECO:0007669"/>
    <property type="project" value="UniProtKB-KW"/>
</dbReference>
<comment type="similarity">
    <text evidence="2">Belongs to the krueppel C2H2-type zinc-finger protein family.</text>
</comment>
<comment type="caution">
    <text evidence="17">The sequence shown here is derived from an EMBL/GenBank/DDBJ whole genome shotgun (WGS) entry which is preliminary data.</text>
</comment>
<keyword evidence="9" id="KW-0805">Transcription regulation</keyword>
<dbReference type="Proteomes" id="UP001591681">
    <property type="component" value="Unassembled WGS sequence"/>
</dbReference>
<proteinExistence type="inferred from homology"/>
<gene>
    <name evidence="17" type="ORF">ACEWY4_018140</name>
</gene>
<feature type="compositionally biased region" description="Basic and acidic residues" evidence="15">
    <location>
        <begin position="38"/>
        <end position="51"/>
    </location>
</feature>
<dbReference type="GO" id="GO:0003677">
    <property type="term" value="F:DNA binding"/>
    <property type="evidence" value="ECO:0007669"/>
    <property type="project" value="UniProtKB-KW"/>
</dbReference>
<feature type="region of interest" description="Disordered" evidence="15">
    <location>
        <begin position="118"/>
        <end position="139"/>
    </location>
</feature>
<evidence type="ECO:0000256" key="9">
    <source>
        <dbReference type="ARBA" id="ARBA00023015"/>
    </source>
</evidence>
<feature type="compositionally biased region" description="Polar residues" evidence="15">
    <location>
        <begin position="83"/>
        <end position="94"/>
    </location>
</feature>
<dbReference type="InterPro" id="IPR036236">
    <property type="entry name" value="Znf_C2H2_sf"/>
</dbReference>
<evidence type="ECO:0000313" key="17">
    <source>
        <dbReference type="EMBL" id="KAL2087081.1"/>
    </source>
</evidence>
<feature type="region of interest" description="Disordered" evidence="15">
    <location>
        <begin position="294"/>
        <end position="320"/>
    </location>
</feature>
<evidence type="ECO:0000256" key="1">
    <source>
        <dbReference type="ARBA" id="ARBA00004123"/>
    </source>
</evidence>
<evidence type="ECO:0000256" key="4">
    <source>
        <dbReference type="ARBA" id="ARBA00022723"/>
    </source>
</evidence>
<feature type="domain" description="C2H2-type" evidence="16">
    <location>
        <begin position="326"/>
        <end position="355"/>
    </location>
</feature>
<dbReference type="Gene3D" id="3.30.160.60">
    <property type="entry name" value="Classic Zinc Finger"/>
    <property type="match status" value="3"/>
</dbReference>
<evidence type="ECO:0000256" key="10">
    <source>
        <dbReference type="ARBA" id="ARBA00023125"/>
    </source>
</evidence>
<dbReference type="SUPFAM" id="SSF57667">
    <property type="entry name" value="beta-beta-alpha zinc fingers"/>
    <property type="match status" value="2"/>
</dbReference>
<dbReference type="EMBL" id="JBHFQA010000015">
    <property type="protein sequence ID" value="KAL2087081.1"/>
    <property type="molecule type" value="Genomic_DNA"/>
</dbReference>
<keyword evidence="11" id="KW-0010">Activator</keyword>
<keyword evidence="8" id="KW-0832">Ubl conjugation</keyword>
<dbReference type="PROSITE" id="PS50157">
    <property type="entry name" value="ZINC_FINGER_C2H2_2"/>
    <property type="match status" value="3"/>
</dbReference>
<evidence type="ECO:0000256" key="15">
    <source>
        <dbReference type="SAM" id="MobiDB-lite"/>
    </source>
</evidence>
<dbReference type="FunFam" id="3.30.160.60:FF:000018">
    <property type="entry name" value="Krueppel-like factor 15"/>
    <property type="match status" value="1"/>
</dbReference>
<evidence type="ECO:0000256" key="11">
    <source>
        <dbReference type="ARBA" id="ARBA00023159"/>
    </source>
</evidence>
<evidence type="ECO:0000256" key="8">
    <source>
        <dbReference type="ARBA" id="ARBA00022843"/>
    </source>
</evidence>
<keyword evidence="5" id="KW-0677">Repeat</keyword>
<feature type="region of interest" description="Disordered" evidence="15">
    <location>
        <begin position="30"/>
        <end position="57"/>
    </location>
</feature>
<reference evidence="17 18" key="1">
    <citation type="submission" date="2024-09" db="EMBL/GenBank/DDBJ databases">
        <title>A chromosome-level genome assembly of Gray's grenadier anchovy, Coilia grayii.</title>
        <authorList>
            <person name="Fu Z."/>
        </authorList>
    </citation>
    <scope>NUCLEOTIDE SEQUENCE [LARGE SCALE GENOMIC DNA]</scope>
    <source>
        <strain evidence="17">G4</strain>
        <tissue evidence="17">Muscle</tissue>
    </source>
</reference>
<keyword evidence="3" id="KW-0597">Phosphoprotein</keyword>
<keyword evidence="6 14" id="KW-0863">Zinc-finger</keyword>
<dbReference type="GO" id="GO:0005634">
    <property type="term" value="C:nucleus"/>
    <property type="evidence" value="ECO:0007669"/>
    <property type="project" value="UniProtKB-SubCell"/>
</dbReference>
<comment type="subcellular location">
    <subcellularLocation>
        <location evidence="1">Nucleus</location>
    </subcellularLocation>
</comment>
<evidence type="ECO:0000256" key="3">
    <source>
        <dbReference type="ARBA" id="ARBA00022553"/>
    </source>
</evidence>
<dbReference type="FunFam" id="3.30.160.60:FF:000707">
    <property type="entry name" value="Putative Krueppel-like factor 1"/>
    <property type="match status" value="1"/>
</dbReference>